<evidence type="ECO:0000259" key="3">
    <source>
        <dbReference type="Pfam" id="PF13472"/>
    </source>
</evidence>
<dbReference type="PANTHER" id="PTHR43695:SF1">
    <property type="entry name" value="RHAMNOGALACTURONAN ACETYLESTERASE"/>
    <property type="match status" value="1"/>
</dbReference>
<accession>A0A266Q430</accession>
<comment type="similarity">
    <text evidence="1">Belongs to the 'GDSL' lipolytic enzyme family.</text>
</comment>
<evidence type="ECO:0000313" key="5">
    <source>
        <dbReference type="Proteomes" id="UP000216101"/>
    </source>
</evidence>
<comment type="caution">
    <text evidence="4">The sequence shown here is derived from an EMBL/GenBank/DDBJ whole genome shotgun (WGS) entry which is preliminary data.</text>
</comment>
<organism evidence="4 5">
    <name type="scientific">Cellvibrio mixtus</name>
    <dbReference type="NCBI Taxonomy" id="39650"/>
    <lineage>
        <taxon>Bacteria</taxon>
        <taxon>Pseudomonadati</taxon>
        <taxon>Pseudomonadota</taxon>
        <taxon>Gammaproteobacteria</taxon>
        <taxon>Cellvibrionales</taxon>
        <taxon>Cellvibrionaceae</taxon>
        <taxon>Cellvibrio</taxon>
    </lineage>
</organism>
<evidence type="ECO:0000256" key="2">
    <source>
        <dbReference type="ARBA" id="ARBA00022801"/>
    </source>
</evidence>
<dbReference type="RefSeq" id="WP_078042398.1">
    <property type="nucleotide sequence ID" value="NZ_NHNI01000002.1"/>
</dbReference>
<dbReference type="Gene3D" id="3.40.50.1110">
    <property type="entry name" value="SGNH hydrolase"/>
    <property type="match status" value="1"/>
</dbReference>
<dbReference type="InterPro" id="IPR008969">
    <property type="entry name" value="CarboxyPept-like_regulatory"/>
</dbReference>
<keyword evidence="2" id="KW-0378">Hydrolase</keyword>
<reference evidence="5" key="1">
    <citation type="submission" date="2017-05" db="EMBL/GenBank/DDBJ databases">
        <authorList>
            <person name="Barney B.M."/>
        </authorList>
    </citation>
    <scope>NUCLEOTIDE SEQUENCE [LARGE SCALE GENOMIC DNA]</scope>
    <source>
        <strain evidence="5">PSBB022</strain>
    </source>
</reference>
<dbReference type="AlphaFoldDB" id="A0A266Q430"/>
<dbReference type="EMBL" id="NHNI01000002">
    <property type="protein sequence ID" value="OZY84605.1"/>
    <property type="molecule type" value="Genomic_DNA"/>
</dbReference>
<dbReference type="PANTHER" id="PTHR43695">
    <property type="entry name" value="PUTATIVE (AFU_ORTHOLOGUE AFUA_2G17250)-RELATED"/>
    <property type="match status" value="1"/>
</dbReference>
<dbReference type="SUPFAM" id="SSF52266">
    <property type="entry name" value="SGNH hydrolase"/>
    <property type="match status" value="1"/>
</dbReference>
<feature type="domain" description="SGNH hydrolase-type esterase" evidence="3">
    <location>
        <begin position="272"/>
        <end position="469"/>
    </location>
</feature>
<dbReference type="Pfam" id="PF13472">
    <property type="entry name" value="Lipase_GDSL_2"/>
    <property type="match status" value="1"/>
</dbReference>
<dbReference type="GO" id="GO:0016788">
    <property type="term" value="F:hydrolase activity, acting on ester bonds"/>
    <property type="evidence" value="ECO:0007669"/>
    <property type="project" value="UniProtKB-ARBA"/>
</dbReference>
<dbReference type="InterPro" id="IPR013830">
    <property type="entry name" value="SGNH_hydro"/>
</dbReference>
<name>A0A266Q430_9GAMM</name>
<sequence>MTCTLAIKQSAIAKTSRHALLLLGLCGALSACQHTTGDSAQLQGLVIAGQPLANAVVTLRDAQGETRQTTTDSHGSYSLPVQGLTPPLRLSAVAGGKSEDCQQNATLRPICMAAVIETLPATTTAIANINPLTDRIVSDLAVAQGFIGPQQWIDAPAIAPLTPSAFTQARRPMQAGFAQALKQVGIRDVDHFDPATYPLTDNSALQEMLGLLNHNRNYDNNTGSVGHTSLSDPGFRPLVGLQSSGAYEVFDLSRARQEAAAIRQAKTRVFIVGDSTSAVYEQLRYPRMGWGQMLEAQFADNASVKVVVGSRAGRSSRDFYNGRWFAQMEKLIQPGDYVFINHGHNDQNCDASKPLRGAADVANLCTYPNNAQGQPQYPAGKPELAFYHSLERYVKIARERGAMPVLFTPTARIKNAQGVQTTPVVHSHLTRHKPGSDYAFVGDYSQTIMDLARAEKLPLIDLEKASIAFANRVGEPGWRDYWLVVDKSINPYYSDTMGGSTQLPDGTHFQKNGAEAMAQLVANAIRHQPELAPLAALLRQMSGSP</sequence>
<proteinExistence type="inferred from homology"/>
<dbReference type="InterPro" id="IPR037459">
    <property type="entry name" value="RhgT-like"/>
</dbReference>
<gene>
    <name evidence="4" type="ORF">CBP51_15635</name>
</gene>
<keyword evidence="5" id="KW-1185">Reference proteome</keyword>
<dbReference type="Proteomes" id="UP000216101">
    <property type="component" value="Unassembled WGS sequence"/>
</dbReference>
<protein>
    <submittedName>
        <fullName evidence="4">Pectin acetylesterase</fullName>
    </submittedName>
</protein>
<dbReference type="InterPro" id="IPR036514">
    <property type="entry name" value="SGNH_hydro_sf"/>
</dbReference>
<evidence type="ECO:0000256" key="1">
    <source>
        <dbReference type="ARBA" id="ARBA00008668"/>
    </source>
</evidence>
<dbReference type="SUPFAM" id="SSF49464">
    <property type="entry name" value="Carboxypeptidase regulatory domain-like"/>
    <property type="match status" value="1"/>
</dbReference>
<evidence type="ECO:0000313" key="4">
    <source>
        <dbReference type="EMBL" id="OZY84605.1"/>
    </source>
</evidence>